<dbReference type="InterPro" id="IPR006104">
    <property type="entry name" value="Glyco_hydro_2_N"/>
</dbReference>
<dbReference type="EMBL" id="BFEA01000371">
    <property type="protein sequence ID" value="GBG81345.1"/>
    <property type="molecule type" value="Genomic_DNA"/>
</dbReference>
<dbReference type="InterPro" id="IPR014718">
    <property type="entry name" value="GH-type_carb-bd"/>
</dbReference>
<dbReference type="SUPFAM" id="SSF51445">
    <property type="entry name" value="(Trans)glycosidases"/>
    <property type="match status" value="1"/>
</dbReference>
<dbReference type="Gene3D" id="2.60.120.260">
    <property type="entry name" value="Galactose-binding domain-like"/>
    <property type="match status" value="2"/>
</dbReference>
<dbReference type="InterPro" id="IPR013783">
    <property type="entry name" value="Ig-like_fold"/>
</dbReference>
<evidence type="ECO:0000313" key="11">
    <source>
        <dbReference type="Proteomes" id="UP000265515"/>
    </source>
</evidence>
<dbReference type="InterPro" id="IPR004199">
    <property type="entry name" value="B-gal_small/dom_5"/>
</dbReference>
<organism evidence="10 11">
    <name type="scientific">Chara braunii</name>
    <name type="common">Braun's stonewort</name>
    <dbReference type="NCBI Taxonomy" id="69332"/>
    <lineage>
        <taxon>Eukaryota</taxon>
        <taxon>Viridiplantae</taxon>
        <taxon>Streptophyta</taxon>
        <taxon>Charophyceae</taxon>
        <taxon>Charales</taxon>
        <taxon>Characeae</taxon>
        <taxon>Chara</taxon>
    </lineage>
</organism>
<dbReference type="Pfam" id="PF02836">
    <property type="entry name" value="Glyco_hydro_2_C"/>
    <property type="match status" value="1"/>
</dbReference>
<name>A0A388LG97_CHABU</name>
<dbReference type="InterPro" id="IPR006103">
    <property type="entry name" value="Glyco_hydro_2_cat"/>
</dbReference>
<dbReference type="SUPFAM" id="SSF74650">
    <property type="entry name" value="Galactose mutarotase-like"/>
    <property type="match status" value="1"/>
</dbReference>
<dbReference type="PANTHER" id="PTHR46323">
    <property type="entry name" value="BETA-GALACTOSIDASE"/>
    <property type="match status" value="1"/>
</dbReference>
<evidence type="ECO:0000313" key="10">
    <source>
        <dbReference type="EMBL" id="GBG81345.1"/>
    </source>
</evidence>
<dbReference type="InterPro" id="IPR011013">
    <property type="entry name" value="Gal_mutarotase_sf_dom"/>
</dbReference>
<feature type="compositionally biased region" description="Polar residues" evidence="8">
    <location>
        <begin position="256"/>
        <end position="267"/>
    </location>
</feature>
<keyword evidence="4 7" id="KW-0378">Hydrolase</keyword>
<dbReference type="SMART" id="SM01038">
    <property type="entry name" value="Bgal_small_N"/>
    <property type="match status" value="1"/>
</dbReference>
<dbReference type="InterPro" id="IPR023230">
    <property type="entry name" value="Glyco_hydro_2_CS"/>
</dbReference>
<dbReference type="Gramene" id="GBG81345">
    <property type="protein sequence ID" value="GBG81345"/>
    <property type="gene ID" value="CBR_g32018"/>
</dbReference>
<dbReference type="GO" id="GO:0004565">
    <property type="term" value="F:beta-galactosidase activity"/>
    <property type="evidence" value="ECO:0007669"/>
    <property type="project" value="UniProtKB-EC"/>
</dbReference>
<comment type="catalytic activity">
    <reaction evidence="1">
        <text>Hydrolysis of terminal non-reducing beta-D-galactose residues in beta-D-galactosides.</text>
        <dbReference type="EC" id="3.2.1.23"/>
    </reaction>
</comment>
<dbReference type="InterPro" id="IPR006101">
    <property type="entry name" value="Glyco_hydro_2"/>
</dbReference>
<dbReference type="Pfam" id="PF02837">
    <property type="entry name" value="Glyco_hydro_2_N"/>
    <property type="match status" value="1"/>
</dbReference>
<dbReference type="InterPro" id="IPR008979">
    <property type="entry name" value="Galactose-bd-like_sf"/>
</dbReference>
<feature type="domain" description="Beta galactosidase small chain/" evidence="9">
    <location>
        <begin position="1052"/>
        <end position="1361"/>
    </location>
</feature>
<dbReference type="PROSITE" id="PS00719">
    <property type="entry name" value="GLYCOSYL_HYDROL_F2_1"/>
    <property type="match status" value="1"/>
</dbReference>
<keyword evidence="5 7" id="KW-0326">Glycosidase</keyword>
<dbReference type="OMA" id="HYTNIDY"/>
<evidence type="ECO:0000256" key="3">
    <source>
        <dbReference type="ARBA" id="ARBA00012756"/>
    </source>
</evidence>
<dbReference type="Pfam" id="PF16353">
    <property type="entry name" value="LacZ_4"/>
    <property type="match status" value="1"/>
</dbReference>
<feature type="region of interest" description="Disordered" evidence="8">
    <location>
        <begin position="224"/>
        <end position="284"/>
    </location>
</feature>
<evidence type="ECO:0000256" key="8">
    <source>
        <dbReference type="SAM" id="MobiDB-lite"/>
    </source>
</evidence>
<dbReference type="InterPro" id="IPR050347">
    <property type="entry name" value="Bact_Beta-galactosidase"/>
</dbReference>
<proteinExistence type="inferred from homology"/>
<dbReference type="GO" id="GO:0030246">
    <property type="term" value="F:carbohydrate binding"/>
    <property type="evidence" value="ECO:0007669"/>
    <property type="project" value="InterPro"/>
</dbReference>
<evidence type="ECO:0000256" key="6">
    <source>
        <dbReference type="ARBA" id="ARBA00032230"/>
    </source>
</evidence>
<dbReference type="Pfam" id="PF02929">
    <property type="entry name" value="Bgal_small_N"/>
    <property type="match status" value="1"/>
</dbReference>
<evidence type="ECO:0000256" key="4">
    <source>
        <dbReference type="ARBA" id="ARBA00022801"/>
    </source>
</evidence>
<feature type="compositionally biased region" description="Basic and acidic residues" evidence="8">
    <location>
        <begin position="242"/>
        <end position="253"/>
    </location>
</feature>
<reference evidence="10 11" key="1">
    <citation type="journal article" date="2018" name="Cell">
        <title>The Chara Genome: Secondary Complexity and Implications for Plant Terrestrialization.</title>
        <authorList>
            <person name="Nishiyama T."/>
            <person name="Sakayama H."/>
            <person name="Vries J.D."/>
            <person name="Buschmann H."/>
            <person name="Saint-Marcoux D."/>
            <person name="Ullrich K.K."/>
            <person name="Haas F.B."/>
            <person name="Vanderstraeten L."/>
            <person name="Becker D."/>
            <person name="Lang D."/>
            <person name="Vosolsobe S."/>
            <person name="Rombauts S."/>
            <person name="Wilhelmsson P.K.I."/>
            <person name="Janitza P."/>
            <person name="Kern R."/>
            <person name="Heyl A."/>
            <person name="Rumpler F."/>
            <person name="Villalobos L.I.A.C."/>
            <person name="Clay J.M."/>
            <person name="Skokan R."/>
            <person name="Toyoda A."/>
            <person name="Suzuki Y."/>
            <person name="Kagoshima H."/>
            <person name="Schijlen E."/>
            <person name="Tajeshwar N."/>
            <person name="Catarino B."/>
            <person name="Hetherington A.J."/>
            <person name="Saltykova A."/>
            <person name="Bonnot C."/>
            <person name="Breuninger H."/>
            <person name="Symeonidi A."/>
            <person name="Radhakrishnan G.V."/>
            <person name="Van Nieuwerburgh F."/>
            <person name="Deforce D."/>
            <person name="Chang C."/>
            <person name="Karol K.G."/>
            <person name="Hedrich R."/>
            <person name="Ulvskov P."/>
            <person name="Glockner G."/>
            <person name="Delwiche C.F."/>
            <person name="Petrasek J."/>
            <person name="Van de Peer Y."/>
            <person name="Friml J."/>
            <person name="Beilby M."/>
            <person name="Dolan L."/>
            <person name="Kohara Y."/>
            <person name="Sugano S."/>
            <person name="Fujiyama A."/>
            <person name="Delaux P.-M."/>
            <person name="Quint M."/>
            <person name="TheiBen G."/>
            <person name="Hagemann M."/>
            <person name="Harholt J."/>
            <person name="Dunand C."/>
            <person name="Zachgo S."/>
            <person name="Langdale J."/>
            <person name="Maumus F."/>
            <person name="Straeten D.V.D."/>
            <person name="Gould S.B."/>
            <person name="Rensing S.A."/>
        </authorList>
    </citation>
    <scope>NUCLEOTIDE SEQUENCE [LARGE SCALE GENOMIC DNA]</scope>
    <source>
        <strain evidence="10 11">S276</strain>
    </source>
</reference>
<evidence type="ECO:0000256" key="5">
    <source>
        <dbReference type="ARBA" id="ARBA00023295"/>
    </source>
</evidence>
<dbReference type="PANTHER" id="PTHR46323:SF2">
    <property type="entry name" value="BETA-GALACTOSIDASE"/>
    <property type="match status" value="1"/>
</dbReference>
<dbReference type="Proteomes" id="UP000265515">
    <property type="component" value="Unassembled WGS sequence"/>
</dbReference>
<evidence type="ECO:0000259" key="9">
    <source>
        <dbReference type="SMART" id="SM01038"/>
    </source>
</evidence>
<dbReference type="PROSITE" id="PS00608">
    <property type="entry name" value="GLYCOSYL_HYDROL_F2_2"/>
    <property type="match status" value="1"/>
</dbReference>
<dbReference type="Gene3D" id="2.60.40.10">
    <property type="entry name" value="Immunoglobulins"/>
    <property type="match status" value="2"/>
</dbReference>
<dbReference type="Pfam" id="PF00703">
    <property type="entry name" value="Glyco_hydro_2"/>
    <property type="match status" value="1"/>
</dbReference>
<evidence type="ECO:0000256" key="1">
    <source>
        <dbReference type="ARBA" id="ARBA00001412"/>
    </source>
</evidence>
<comment type="caution">
    <text evidence="10">The sequence shown here is derived from an EMBL/GenBank/DDBJ whole genome shotgun (WGS) entry which is preliminary data.</text>
</comment>
<dbReference type="STRING" id="69332.A0A388LG97"/>
<dbReference type="InterPro" id="IPR032312">
    <property type="entry name" value="LacZ_4"/>
</dbReference>
<keyword evidence="11" id="KW-1185">Reference proteome</keyword>
<dbReference type="Gene3D" id="2.70.98.10">
    <property type="match status" value="1"/>
</dbReference>
<feature type="compositionally biased region" description="Polar residues" evidence="8">
    <location>
        <begin position="231"/>
        <end position="241"/>
    </location>
</feature>
<dbReference type="EC" id="3.2.1.23" evidence="3"/>
<dbReference type="InterPro" id="IPR023232">
    <property type="entry name" value="Glyco_hydro_2_AS"/>
</dbReference>
<dbReference type="FunFam" id="3.20.20.80:FF:000018">
    <property type="entry name" value="Beta-galactosidase"/>
    <property type="match status" value="1"/>
</dbReference>
<dbReference type="InterPro" id="IPR017853">
    <property type="entry name" value="GH"/>
</dbReference>
<evidence type="ECO:0000256" key="2">
    <source>
        <dbReference type="ARBA" id="ARBA00007401"/>
    </source>
</evidence>
<accession>A0A388LG97</accession>
<dbReference type="Gene3D" id="3.20.20.80">
    <property type="entry name" value="Glycosidases"/>
    <property type="match status" value="1"/>
</dbReference>
<feature type="region of interest" description="Disordered" evidence="8">
    <location>
        <begin position="30"/>
        <end position="116"/>
    </location>
</feature>
<dbReference type="SUPFAM" id="SSF49785">
    <property type="entry name" value="Galactose-binding domain-like"/>
    <property type="match status" value="1"/>
</dbReference>
<evidence type="ECO:0000256" key="7">
    <source>
        <dbReference type="RuleBase" id="RU361154"/>
    </source>
</evidence>
<comment type="similarity">
    <text evidence="2 7">Belongs to the glycosyl hydrolase 2 family.</text>
</comment>
<dbReference type="GO" id="GO:0005990">
    <property type="term" value="P:lactose catabolic process"/>
    <property type="evidence" value="ECO:0007669"/>
    <property type="project" value="TreeGrafter"/>
</dbReference>
<dbReference type="InterPro" id="IPR036156">
    <property type="entry name" value="Beta-gal/glucu_dom_sf"/>
</dbReference>
<dbReference type="OrthoDB" id="408320at2759"/>
<sequence length="1385" mass="153734">MEDGHVHADGGCDRQLHGIAMHGMHVLNRRPGPNYLHGLDPKNRQRDSSQCPGSTGGTGAGTEAVRGAGASARSRPGRVLVPSQEHECDETRGTFTRRGGQDALPGDQASDRRDVDTSRRVTRVHVTSSDTCLSRLCLGMVCCMVSQAAVLVPVPIATGLSRADVRRLAFPDSLRRGRRRVVLHSCCRRTLPRVVSPTGLFRKRGTPPFSDPGCRVSLSLDGGKSHVSHRLPSTSDLTCSSGEHEDKDMDKVLDPVTTTPLSPSLEATSMAVDPRPSAARTSALPRDWEDPTVVSRNKRRAHVPLHSHRDEDSAVRFWWKRSVDATAQGAEKAPWGDEAVEEAVASAKWWTEGLTRVKSLSGEWKFHLASKPEEVPDGFHTVDFDDSSWDTLKGEKLFLVFEAVDSAFYVWVNGTFVGYSQDSRLPAEFEISTHCHGLETSTPNVVAVQVMRWSDGSYLEDQDHWWLSGLHRDVLLLSKPQVHIGDYFVTTSLSEDFSCAQLEVSVVVEAPRDIVMRGGLLQCTVECVLYSDWERLDGNIMSDWKKPEEVVRTMMVPVGRDPIGCTAKCLISAVVVNPNLWSAEKPYLYTLVLSLVGADGVPMEYEACRVGFRNVAVGNKQLLVNGKPVILRGVNRHENHPRLGKTNVEACMVKDIVLMKQHNINAVRNSHYPMHPRWYELCDLLGLYMIDEANIETHGFDPEPWPFPHRQLTWDPEWLHAMMERTVRMVERDKNHPCILMWSLGNEAGYGPNHDAMAGWIRGRDRTRILHYEGGGSRTSTTDVVCPMYARVPDIVAIANDPHEWRPLILCEYSHAMGNSNGNIYKYWEAIEATYGLQGGFIWDWSDQGLLKEGSDGVKHWAFGGDFGDVPNDYNFCLNGIVWPDRTPHPALEEIKYLYQPVKILYDDECIKVFNREFFVTTSHLSFSWAVLADGFIVGSGSSWDIGPIGPIPPRSEVKIPFEKAPWKHLLSSASIVEDAEVFVDLKACLAHDLPWALRGHVVASQQVPIPSRLRVVTVRNNHETTDMPHRKTVVVVAEGDEVVTLSATTEGITGERMIVKIDKRKGTIVECLVNGVALLVEGPLPCFWRAPIDNDRGGGEGRSWESRWREVGLDKLSVTSVTDVAVHQSSDTSADVDLTLWLGTSSDQTEADETDAAEKEHSGTSGLFQVRVTYSIDGEAKSIVAEFKILPLSFLPPLPRVGVRMVVPHRLSKVAWYGRGPYECYPDRKISARIGAYSCRAADLHVPYIMPGECGGRADVRWMAILSETESKEDEGNQPAGLMASPARGSPPMQMNVSIYDASELDRCTHHEDLRPSSNGIQVRLDHQHMGVGGDDSWTPSVHEEFLVSSVPYSFAIQLCPIGNVEDARAKYSRLRSANAPVSG</sequence>
<dbReference type="GO" id="GO:0009341">
    <property type="term" value="C:beta-galactosidase complex"/>
    <property type="evidence" value="ECO:0007669"/>
    <property type="project" value="InterPro"/>
</dbReference>
<dbReference type="SUPFAM" id="SSF49303">
    <property type="entry name" value="beta-Galactosidase/glucuronidase domain"/>
    <property type="match status" value="2"/>
</dbReference>
<gene>
    <name evidence="10" type="ORF">CBR_g32018</name>
</gene>
<protein>
    <recommendedName>
        <fullName evidence="3">beta-galactosidase</fullName>
        <ecNumber evidence="3">3.2.1.23</ecNumber>
    </recommendedName>
    <alternativeName>
        <fullName evidence="6">Lactase</fullName>
    </alternativeName>
</protein>
<feature type="compositionally biased region" description="Low complexity" evidence="8">
    <location>
        <begin position="61"/>
        <end position="79"/>
    </location>
</feature>
<dbReference type="InterPro" id="IPR006102">
    <property type="entry name" value="Ig-like_GH2"/>
</dbReference>
<dbReference type="PRINTS" id="PR00132">
    <property type="entry name" value="GLHYDRLASE2"/>
</dbReference>